<dbReference type="InterPro" id="IPR023187">
    <property type="entry name" value="Tscrpt_reg_MarR-type_CS"/>
</dbReference>
<keyword evidence="1" id="KW-0805">Transcription regulation</keyword>
<dbReference type="GO" id="GO:0003700">
    <property type="term" value="F:DNA-binding transcription factor activity"/>
    <property type="evidence" value="ECO:0007669"/>
    <property type="project" value="InterPro"/>
</dbReference>
<dbReference type="PANTHER" id="PTHR33164:SF64">
    <property type="entry name" value="TRANSCRIPTIONAL REGULATOR SLYA"/>
    <property type="match status" value="1"/>
</dbReference>
<dbReference type="InterPro" id="IPR000835">
    <property type="entry name" value="HTH_MarR-typ"/>
</dbReference>
<dbReference type="RefSeq" id="WP_201676565.1">
    <property type="nucleotide sequence ID" value="NZ_JAEQNE010000006.1"/>
</dbReference>
<evidence type="ECO:0000256" key="1">
    <source>
        <dbReference type="ARBA" id="ARBA00023015"/>
    </source>
</evidence>
<dbReference type="PRINTS" id="PR00598">
    <property type="entry name" value="HTHMARR"/>
</dbReference>
<protein>
    <submittedName>
        <fullName evidence="5">MarR family transcriptional regulator</fullName>
    </submittedName>
</protein>
<accession>A0A937CWK5</accession>
<reference evidence="5 6" key="1">
    <citation type="journal article" date="2017" name="Int. J. Syst. Evol. Microbiol.">
        <title>Ramlibacter monticola sp. nov., isolated from forest soil.</title>
        <authorList>
            <person name="Chaudhary D.K."/>
            <person name="Kim J."/>
        </authorList>
    </citation>
    <scope>NUCLEOTIDE SEQUENCE [LARGE SCALE GENOMIC DNA]</scope>
    <source>
        <strain evidence="5 6">KACC 19175</strain>
    </source>
</reference>
<keyword evidence="2" id="KW-0238">DNA-binding</keyword>
<dbReference type="InterPro" id="IPR039422">
    <property type="entry name" value="MarR/SlyA-like"/>
</dbReference>
<keyword evidence="6" id="KW-1185">Reference proteome</keyword>
<sequence>MSKAKPVEGSFVDGYLPALLAQASHLISGEFHRIVTRKGMTVSEWRVLASLAGAELMSIGELARSSIMKQPTLTRVLDRMESRGHVQRVAHEKDRRVTLVAITPAGSRQVADLIELANEHERRVLEPFGMARSQELKKTLRKMIELHESLAEEGPEAEDLES</sequence>
<dbReference type="SMART" id="SM00347">
    <property type="entry name" value="HTH_MARR"/>
    <property type="match status" value="1"/>
</dbReference>
<dbReference type="PROSITE" id="PS01117">
    <property type="entry name" value="HTH_MARR_1"/>
    <property type="match status" value="1"/>
</dbReference>
<feature type="domain" description="HTH marR-type" evidence="4">
    <location>
        <begin position="13"/>
        <end position="145"/>
    </location>
</feature>
<dbReference type="GO" id="GO:0003677">
    <property type="term" value="F:DNA binding"/>
    <property type="evidence" value="ECO:0007669"/>
    <property type="project" value="UniProtKB-KW"/>
</dbReference>
<dbReference type="Proteomes" id="UP000599109">
    <property type="component" value="Unassembled WGS sequence"/>
</dbReference>
<dbReference type="EMBL" id="JAEQNE010000006">
    <property type="protein sequence ID" value="MBL0393917.1"/>
    <property type="molecule type" value="Genomic_DNA"/>
</dbReference>
<evidence type="ECO:0000256" key="3">
    <source>
        <dbReference type="ARBA" id="ARBA00023163"/>
    </source>
</evidence>
<evidence type="ECO:0000256" key="2">
    <source>
        <dbReference type="ARBA" id="ARBA00023125"/>
    </source>
</evidence>
<dbReference type="AlphaFoldDB" id="A0A937CWK5"/>
<dbReference type="PANTHER" id="PTHR33164">
    <property type="entry name" value="TRANSCRIPTIONAL REGULATOR, MARR FAMILY"/>
    <property type="match status" value="1"/>
</dbReference>
<dbReference type="Pfam" id="PF01047">
    <property type="entry name" value="MarR"/>
    <property type="match status" value="1"/>
</dbReference>
<gene>
    <name evidence="5" type="ORF">JJ685_22455</name>
</gene>
<evidence type="ECO:0000259" key="4">
    <source>
        <dbReference type="PROSITE" id="PS50995"/>
    </source>
</evidence>
<dbReference type="GO" id="GO:0006950">
    <property type="term" value="P:response to stress"/>
    <property type="evidence" value="ECO:0007669"/>
    <property type="project" value="TreeGrafter"/>
</dbReference>
<dbReference type="InterPro" id="IPR036390">
    <property type="entry name" value="WH_DNA-bd_sf"/>
</dbReference>
<comment type="caution">
    <text evidence="5">The sequence shown here is derived from an EMBL/GenBank/DDBJ whole genome shotgun (WGS) entry which is preliminary data.</text>
</comment>
<name>A0A937CWK5_9BURK</name>
<dbReference type="InterPro" id="IPR036388">
    <property type="entry name" value="WH-like_DNA-bd_sf"/>
</dbReference>
<evidence type="ECO:0000313" key="6">
    <source>
        <dbReference type="Proteomes" id="UP000599109"/>
    </source>
</evidence>
<dbReference type="Gene3D" id="1.10.10.10">
    <property type="entry name" value="Winged helix-like DNA-binding domain superfamily/Winged helix DNA-binding domain"/>
    <property type="match status" value="1"/>
</dbReference>
<dbReference type="SUPFAM" id="SSF46785">
    <property type="entry name" value="Winged helix' DNA-binding domain"/>
    <property type="match status" value="1"/>
</dbReference>
<organism evidence="5 6">
    <name type="scientific">Ramlibacter monticola</name>
    <dbReference type="NCBI Taxonomy" id="1926872"/>
    <lineage>
        <taxon>Bacteria</taxon>
        <taxon>Pseudomonadati</taxon>
        <taxon>Pseudomonadota</taxon>
        <taxon>Betaproteobacteria</taxon>
        <taxon>Burkholderiales</taxon>
        <taxon>Comamonadaceae</taxon>
        <taxon>Ramlibacter</taxon>
    </lineage>
</organism>
<evidence type="ECO:0000313" key="5">
    <source>
        <dbReference type="EMBL" id="MBL0393917.1"/>
    </source>
</evidence>
<proteinExistence type="predicted"/>
<dbReference type="PROSITE" id="PS50995">
    <property type="entry name" value="HTH_MARR_2"/>
    <property type="match status" value="1"/>
</dbReference>
<keyword evidence="3" id="KW-0804">Transcription</keyword>